<evidence type="ECO:0000313" key="2">
    <source>
        <dbReference type="EMBL" id="TXG35612.1"/>
    </source>
</evidence>
<feature type="transmembrane region" description="Helical" evidence="1">
    <location>
        <begin position="313"/>
        <end position="333"/>
    </location>
</feature>
<feature type="transmembrane region" description="Helical" evidence="1">
    <location>
        <begin position="45"/>
        <end position="66"/>
    </location>
</feature>
<feature type="transmembrane region" description="Helical" evidence="1">
    <location>
        <begin position="7"/>
        <end position="25"/>
    </location>
</feature>
<dbReference type="AlphaFoldDB" id="A0A5C7GEY1"/>
<keyword evidence="3" id="KW-1185">Reference proteome</keyword>
<keyword evidence="1" id="KW-0812">Transmembrane</keyword>
<gene>
    <name evidence="2" type="ORF">FUA22_13990</name>
</gene>
<dbReference type="Proteomes" id="UP000321080">
    <property type="component" value="Unassembled WGS sequence"/>
</dbReference>
<feature type="transmembrane region" description="Helical" evidence="1">
    <location>
        <begin position="208"/>
        <end position="230"/>
    </location>
</feature>
<feature type="transmembrane region" description="Helical" evidence="1">
    <location>
        <begin position="236"/>
        <end position="255"/>
    </location>
</feature>
<feature type="transmembrane region" description="Helical" evidence="1">
    <location>
        <begin position="101"/>
        <end position="121"/>
    </location>
</feature>
<dbReference type="RefSeq" id="WP_147769221.1">
    <property type="nucleotide sequence ID" value="NZ_VRKQ01000016.1"/>
</dbReference>
<protein>
    <recommendedName>
        <fullName evidence="4">Cytochrome C oxidase subunit I</fullName>
    </recommendedName>
</protein>
<name>A0A5C7GEY1_9FLAO</name>
<dbReference type="OrthoDB" id="2827525at2"/>
<keyword evidence="1" id="KW-0472">Membrane</keyword>
<feature type="transmembrane region" description="Helical" evidence="1">
    <location>
        <begin position="141"/>
        <end position="158"/>
    </location>
</feature>
<evidence type="ECO:0000256" key="1">
    <source>
        <dbReference type="SAM" id="Phobius"/>
    </source>
</evidence>
<comment type="caution">
    <text evidence="2">The sequence shown here is derived from an EMBL/GenBank/DDBJ whole genome shotgun (WGS) entry which is preliminary data.</text>
</comment>
<dbReference type="EMBL" id="VRKQ01000016">
    <property type="protein sequence ID" value="TXG35612.1"/>
    <property type="molecule type" value="Genomic_DNA"/>
</dbReference>
<feature type="transmembrane region" description="Helical" evidence="1">
    <location>
        <begin position="78"/>
        <end position="95"/>
    </location>
</feature>
<accession>A0A5C7GEY1</accession>
<reference evidence="2 3" key="1">
    <citation type="submission" date="2019-08" db="EMBL/GenBank/DDBJ databases">
        <title>Seonamhaeicola sediminis sp. nov., isolated from marine sediment.</title>
        <authorList>
            <person name="Cao W.R."/>
        </authorList>
    </citation>
    <scope>NUCLEOTIDE SEQUENCE [LARGE SCALE GENOMIC DNA]</scope>
    <source>
        <strain evidence="2 3">1505</strain>
    </source>
</reference>
<feature type="transmembrane region" description="Helical" evidence="1">
    <location>
        <begin position="275"/>
        <end position="293"/>
    </location>
</feature>
<feature type="transmembrane region" description="Helical" evidence="1">
    <location>
        <begin position="345"/>
        <end position="368"/>
    </location>
</feature>
<keyword evidence="1" id="KW-1133">Transmembrane helix</keyword>
<proteinExistence type="predicted"/>
<feature type="transmembrane region" description="Helical" evidence="1">
    <location>
        <begin position="178"/>
        <end position="196"/>
    </location>
</feature>
<feature type="transmembrane region" description="Helical" evidence="1">
    <location>
        <begin position="374"/>
        <end position="399"/>
    </location>
</feature>
<evidence type="ECO:0008006" key="4">
    <source>
        <dbReference type="Google" id="ProtNLM"/>
    </source>
</evidence>
<evidence type="ECO:0000313" key="3">
    <source>
        <dbReference type="Proteomes" id="UP000321080"/>
    </source>
</evidence>
<organism evidence="2 3">
    <name type="scientific">Seonamhaeicola maritimus</name>
    <dbReference type="NCBI Taxonomy" id="2591822"/>
    <lineage>
        <taxon>Bacteria</taxon>
        <taxon>Pseudomonadati</taxon>
        <taxon>Bacteroidota</taxon>
        <taxon>Flavobacteriia</taxon>
        <taxon>Flavobacteriales</taxon>
        <taxon>Flavobacteriaceae</taxon>
    </lineage>
</organism>
<sequence length="402" mass="46640">MINTKKYSLLALGYFLLIAILGVLLRSFPVADFNFNYKHVVHAHSHIALLGWVYTAFMVLIYQLYLRHSAIDKKYKRLFWFTQFTIVGMLASFPFTGYALFSILFSTLFLITSYAFSHMVFKHTPITQKQTNSFKCMRIGLWYMIISSIGPLALGVIMNTLGSTSSWYRNAIYFYLHFQYNGWFILALFGVLIYVFERHDIKISKTGFNRFYIYINLGVILTFTISILWMGLHSTINGLAGIGGLIQIVALVFLVRELYRQKNEIKANFTKVYYWILKITLICFSVKLLLQYAGTFPNNMEAISSNIDFIIGYLHWVFLGVVSLTLLGFLNYFKLIKLTKTGLILYVFGFLLLEAIIFYKGLTIWLNLHLPENYLFYILISSIVLLIGILVVFVQQFLFNKD</sequence>